<dbReference type="InterPro" id="IPR002197">
    <property type="entry name" value="HTH_Fis"/>
</dbReference>
<dbReference type="InterPro" id="IPR025662">
    <property type="entry name" value="Sigma_54_int_dom_ATP-bd_1"/>
</dbReference>
<dbReference type="Pfam" id="PF25601">
    <property type="entry name" value="AAA_lid_14"/>
    <property type="match status" value="1"/>
</dbReference>
<dbReference type="EMBL" id="JBJHQH010000022">
    <property type="protein sequence ID" value="MFK9094295.1"/>
    <property type="molecule type" value="Genomic_DNA"/>
</dbReference>
<dbReference type="Pfam" id="PF00158">
    <property type="entry name" value="Sigma54_activat"/>
    <property type="match status" value="1"/>
</dbReference>
<dbReference type="CDD" id="cd00009">
    <property type="entry name" value="AAA"/>
    <property type="match status" value="1"/>
</dbReference>
<dbReference type="SUPFAM" id="SSF46689">
    <property type="entry name" value="Homeodomain-like"/>
    <property type="match status" value="1"/>
</dbReference>
<dbReference type="InterPro" id="IPR058031">
    <property type="entry name" value="AAA_lid_NorR"/>
</dbReference>
<dbReference type="PROSITE" id="PS00676">
    <property type="entry name" value="SIGMA54_INTERACT_2"/>
    <property type="match status" value="1"/>
</dbReference>
<dbReference type="PROSITE" id="PS00675">
    <property type="entry name" value="SIGMA54_INTERACT_1"/>
    <property type="match status" value="1"/>
</dbReference>
<proteinExistence type="predicted"/>
<evidence type="ECO:0000256" key="3">
    <source>
        <dbReference type="ARBA" id="ARBA00023015"/>
    </source>
</evidence>
<dbReference type="SUPFAM" id="SSF52540">
    <property type="entry name" value="P-loop containing nucleoside triphosphate hydrolases"/>
    <property type="match status" value="1"/>
</dbReference>
<feature type="domain" description="Sigma-54 factor interaction" evidence="6">
    <location>
        <begin position="150"/>
        <end position="378"/>
    </location>
</feature>
<name>A0ABW8RL96_9BACI</name>
<keyword evidence="8" id="KW-1185">Reference proteome</keyword>
<dbReference type="NCBIfam" id="TIGR00229">
    <property type="entry name" value="sensory_box"/>
    <property type="match status" value="1"/>
</dbReference>
<keyword evidence="4" id="KW-0238">DNA-binding</keyword>
<dbReference type="PROSITE" id="PS50045">
    <property type="entry name" value="SIGMA54_INTERACT_4"/>
    <property type="match status" value="1"/>
</dbReference>
<dbReference type="Pfam" id="PF02954">
    <property type="entry name" value="HTH_8"/>
    <property type="match status" value="1"/>
</dbReference>
<evidence type="ECO:0000256" key="4">
    <source>
        <dbReference type="ARBA" id="ARBA00023125"/>
    </source>
</evidence>
<evidence type="ECO:0000256" key="5">
    <source>
        <dbReference type="ARBA" id="ARBA00023163"/>
    </source>
</evidence>
<evidence type="ECO:0000256" key="1">
    <source>
        <dbReference type="ARBA" id="ARBA00022741"/>
    </source>
</evidence>
<evidence type="ECO:0000313" key="7">
    <source>
        <dbReference type="EMBL" id="MFK9094295.1"/>
    </source>
</evidence>
<organism evidence="7 8">
    <name type="scientific">Bacillus salipaludis</name>
    <dbReference type="NCBI Taxonomy" id="2547811"/>
    <lineage>
        <taxon>Bacteria</taxon>
        <taxon>Bacillati</taxon>
        <taxon>Bacillota</taxon>
        <taxon>Bacilli</taxon>
        <taxon>Bacillales</taxon>
        <taxon>Bacillaceae</taxon>
        <taxon>Bacillus</taxon>
    </lineage>
</organism>
<gene>
    <name evidence="7" type="ORF">ACJEBI_22835</name>
</gene>
<comment type="caution">
    <text evidence="7">The sequence shown here is derived from an EMBL/GenBank/DDBJ whole genome shotgun (WGS) entry which is preliminary data.</text>
</comment>
<evidence type="ECO:0000256" key="2">
    <source>
        <dbReference type="ARBA" id="ARBA00022840"/>
    </source>
</evidence>
<dbReference type="Gene3D" id="1.10.8.60">
    <property type="match status" value="1"/>
</dbReference>
<dbReference type="InterPro" id="IPR000014">
    <property type="entry name" value="PAS"/>
</dbReference>
<dbReference type="PANTHER" id="PTHR32071:SF74">
    <property type="entry name" value="TRANSCRIPTIONAL ACTIVATOR ROCR"/>
    <property type="match status" value="1"/>
</dbReference>
<protein>
    <submittedName>
        <fullName evidence="7">Sigma-54 interaction domain-containing protein</fullName>
    </submittedName>
</protein>
<dbReference type="SUPFAM" id="SSF55785">
    <property type="entry name" value="PYP-like sensor domain (PAS domain)"/>
    <property type="match status" value="1"/>
</dbReference>
<dbReference type="CDD" id="cd00130">
    <property type="entry name" value="PAS"/>
    <property type="match status" value="1"/>
</dbReference>
<dbReference type="InterPro" id="IPR025943">
    <property type="entry name" value="Sigma_54_int_dom_ATP-bd_2"/>
</dbReference>
<dbReference type="Pfam" id="PF08448">
    <property type="entry name" value="PAS_4"/>
    <property type="match status" value="1"/>
</dbReference>
<keyword evidence="5" id="KW-0804">Transcription</keyword>
<dbReference type="PRINTS" id="PR01590">
    <property type="entry name" value="HTHFIS"/>
</dbReference>
<dbReference type="PANTHER" id="PTHR32071">
    <property type="entry name" value="TRANSCRIPTIONAL REGULATORY PROTEIN"/>
    <property type="match status" value="1"/>
</dbReference>
<dbReference type="InterPro" id="IPR035965">
    <property type="entry name" value="PAS-like_dom_sf"/>
</dbReference>
<dbReference type="Gene3D" id="3.40.50.300">
    <property type="entry name" value="P-loop containing nucleotide triphosphate hydrolases"/>
    <property type="match status" value="1"/>
</dbReference>
<sequence>MDNWLKSVIDTLKEAVVVIDQHLTFIYANPAVNTIGLDHAKIIGLNLFEVFPNLTYETSVFCQVMESGEPVIDREQTFFTYRGEMKTTLTSTYPLLKNGKVIGAFETFQDISNVQHVTEQLHQLQLKQKKTKRVKQNQSSNVSSNPFEDFIGNDQAILSIKSKLHTFANSPSPIFIYGETGTGKEVLVQSIHKAANHTTIPLVSQNCAAIPENLLESYLFGTTKGSYTGAEDREGLFEIADGGILFLDEINSLPKNLQAKLLRVLQDQKIRRVGGTKEISVNVRLIVATNTHPKNLLMKNEMRPDLYFRLSVLNIELPPLRKRKNDIPVLVDYFIKDYNRLFHKHVSGITDGALTKLMNYTWPGNIRELKNCMERIMNLKTSGCIDESDIDLQDLYQISEILQDSTHTQIEYNEDSSFKQMMEATEIQIIKQELTQTQGNISQASRNLDIPQQTLSNKIKKYHLENYILKIKLLKNG</sequence>
<keyword evidence="2" id="KW-0067">ATP-binding</keyword>
<dbReference type="SMART" id="SM00382">
    <property type="entry name" value="AAA"/>
    <property type="match status" value="1"/>
</dbReference>
<dbReference type="InterPro" id="IPR002078">
    <property type="entry name" value="Sigma_54_int"/>
</dbReference>
<dbReference type="InterPro" id="IPR025944">
    <property type="entry name" value="Sigma_54_int_dom_CS"/>
</dbReference>
<dbReference type="InterPro" id="IPR003593">
    <property type="entry name" value="AAA+_ATPase"/>
</dbReference>
<accession>A0ABW8RL96</accession>
<evidence type="ECO:0000313" key="8">
    <source>
        <dbReference type="Proteomes" id="UP001623041"/>
    </source>
</evidence>
<keyword evidence="3" id="KW-0805">Transcription regulation</keyword>
<dbReference type="Proteomes" id="UP001623041">
    <property type="component" value="Unassembled WGS sequence"/>
</dbReference>
<dbReference type="Gene3D" id="3.30.450.20">
    <property type="entry name" value="PAS domain"/>
    <property type="match status" value="1"/>
</dbReference>
<dbReference type="Gene3D" id="1.10.10.60">
    <property type="entry name" value="Homeodomain-like"/>
    <property type="match status" value="1"/>
</dbReference>
<dbReference type="InterPro" id="IPR013656">
    <property type="entry name" value="PAS_4"/>
</dbReference>
<reference evidence="7 8" key="1">
    <citation type="submission" date="2024-11" db="EMBL/GenBank/DDBJ databases">
        <authorList>
            <person name="Lucas J.A."/>
        </authorList>
    </citation>
    <scope>NUCLEOTIDE SEQUENCE [LARGE SCALE GENOMIC DNA]</scope>
    <source>
        <strain evidence="7 8">Z 5.4</strain>
    </source>
</reference>
<dbReference type="InterPro" id="IPR009057">
    <property type="entry name" value="Homeodomain-like_sf"/>
</dbReference>
<dbReference type="RefSeq" id="WP_406582771.1">
    <property type="nucleotide sequence ID" value="NZ_JBJHQH010000022.1"/>
</dbReference>
<dbReference type="PROSITE" id="PS00688">
    <property type="entry name" value="SIGMA54_INTERACT_3"/>
    <property type="match status" value="1"/>
</dbReference>
<evidence type="ECO:0000259" key="6">
    <source>
        <dbReference type="PROSITE" id="PS50045"/>
    </source>
</evidence>
<keyword evidence="1" id="KW-0547">Nucleotide-binding</keyword>
<dbReference type="InterPro" id="IPR027417">
    <property type="entry name" value="P-loop_NTPase"/>
</dbReference>